<name>A0A2X0KNX8_9BASI</name>
<gene>
    <name evidence="1" type="ORF">BZ3500_MVSOF-1268-A1-R1_C050G00191</name>
</gene>
<proteinExistence type="predicted"/>
<evidence type="ECO:0000313" key="1">
    <source>
        <dbReference type="EMBL" id="SCZ95539.1"/>
    </source>
</evidence>
<accession>A0A2X0KNX8</accession>
<dbReference type="AlphaFoldDB" id="A0A2X0KNX8"/>
<organism evidence="1 2">
    <name type="scientific">Microbotryum saponariae</name>
    <dbReference type="NCBI Taxonomy" id="289078"/>
    <lineage>
        <taxon>Eukaryota</taxon>
        <taxon>Fungi</taxon>
        <taxon>Dikarya</taxon>
        <taxon>Basidiomycota</taxon>
        <taxon>Pucciniomycotina</taxon>
        <taxon>Microbotryomycetes</taxon>
        <taxon>Microbotryales</taxon>
        <taxon>Microbotryaceae</taxon>
        <taxon>Microbotryum</taxon>
    </lineage>
</organism>
<evidence type="ECO:0000313" key="2">
    <source>
        <dbReference type="Proteomes" id="UP000249723"/>
    </source>
</evidence>
<dbReference type="EMBL" id="FMWP01000077">
    <property type="protein sequence ID" value="SCZ95539.1"/>
    <property type="molecule type" value="Genomic_DNA"/>
</dbReference>
<sequence length="578" mass="65409">MLYSGDSTSRANIINGFLTAPVRLTCGLGQGTRRQSSVWDIVFQPFLMPLHRRNIALNLSIPALHPYHRAAPLHHLHLLMTLSSPSRAWSHSTCSMTWRSIWRHATNGRLNTDKTVSYDWTSLGPWERPIVRRQAELAYANLIETARGDAGKRFSIAGLTHHTRAFYVNRYAIPKILHFLAADIPPPEVVKKLDDMLVDFVRGGKGRTSYGRDIDAGHCGRGCGTALGRSSRRSGAIWQGLARASLQRAQPDLDLATDLWPHPSTPIPNDLHPRWHAALGVPKLQRRAGLPRGADLYRRKLYAGGGFHLWTPPADVLGDNSEYDRRGLPQRLAIAAWYRFTVDRHKNTPLAAARTTRGNHPQARGPLAMEQRLPDPVLPQQARQYTLLNMARPYTVRRIRRVLNAKAFTNMLGLKGPPQPDDLRSFWKAVNSKALTAREREVWFKLILRFTPTRKLQHEQKHDTSPACFVCEAPVDDTDHYFFGCFDSRNVWIAARGYTTLQRLFGLPKLKAKLSAQEGAGRTIEIFTGMVLEMISSGRWRMQKHGTRMESVERRRVVLEERMKLRAGGARGRRGSRG</sequence>
<dbReference type="Proteomes" id="UP000249723">
    <property type="component" value="Unassembled WGS sequence"/>
</dbReference>
<reference evidence="2" key="1">
    <citation type="submission" date="2016-10" db="EMBL/GenBank/DDBJ databases">
        <authorList>
            <person name="Jeantristanb JTB J.-T."/>
            <person name="Ricardo R."/>
        </authorList>
    </citation>
    <scope>NUCLEOTIDE SEQUENCE [LARGE SCALE GENOMIC DNA]</scope>
</reference>
<protein>
    <submittedName>
        <fullName evidence="1">BZ3500_MvSof-1268-A1-R1_C050g00191 protein</fullName>
    </submittedName>
</protein>
<keyword evidence="2" id="KW-1185">Reference proteome</keyword>